<evidence type="ECO:0000313" key="2">
    <source>
        <dbReference type="Proteomes" id="UP000283895"/>
    </source>
</evidence>
<dbReference type="Proteomes" id="UP000283895">
    <property type="component" value="Unassembled WGS sequence"/>
</dbReference>
<name>A0A423WGE7_9PEZI</name>
<dbReference type="STRING" id="356882.A0A423WGE7"/>
<evidence type="ECO:0000313" key="1">
    <source>
        <dbReference type="EMBL" id="ROW02439.1"/>
    </source>
</evidence>
<dbReference type="AlphaFoldDB" id="A0A423WGE7"/>
<organism evidence="1 2">
    <name type="scientific">Cytospora schulzeri</name>
    <dbReference type="NCBI Taxonomy" id="448051"/>
    <lineage>
        <taxon>Eukaryota</taxon>
        <taxon>Fungi</taxon>
        <taxon>Dikarya</taxon>
        <taxon>Ascomycota</taxon>
        <taxon>Pezizomycotina</taxon>
        <taxon>Sordariomycetes</taxon>
        <taxon>Sordariomycetidae</taxon>
        <taxon>Diaporthales</taxon>
        <taxon>Cytosporaceae</taxon>
        <taxon>Cytospora</taxon>
    </lineage>
</organism>
<reference evidence="1 2" key="1">
    <citation type="submission" date="2015-09" db="EMBL/GenBank/DDBJ databases">
        <title>Host preference determinants of Valsa canker pathogens revealed by comparative genomics.</title>
        <authorList>
            <person name="Yin Z."/>
            <person name="Huang L."/>
        </authorList>
    </citation>
    <scope>NUCLEOTIDE SEQUENCE [LARGE SCALE GENOMIC DNA]</scope>
    <source>
        <strain evidence="1 2">03-1</strain>
    </source>
</reference>
<dbReference type="OrthoDB" id="5440at2759"/>
<comment type="caution">
    <text evidence="1">The sequence shown here is derived from an EMBL/GenBank/DDBJ whole genome shotgun (WGS) entry which is preliminary data.</text>
</comment>
<accession>A0A423WGE7</accession>
<protein>
    <submittedName>
        <fullName evidence="1">Uncharacterized protein</fullName>
    </submittedName>
</protein>
<dbReference type="EMBL" id="LKEA01000017">
    <property type="protein sequence ID" value="ROW02439.1"/>
    <property type="molecule type" value="Genomic_DNA"/>
</dbReference>
<gene>
    <name evidence="1" type="ORF">VMCG_06119</name>
</gene>
<proteinExistence type="predicted"/>
<sequence length="322" mass="35884">MNAELNNIASNVINARAPGRNAVLVSQHGSNYRDPGFLSQDFRRTFHSSPRLYITAESDEFDTGTLAQWKNAGFRVEYIPMGKGGKAYQRQLEALFKKELEPCETFGIVAYGDAAGFCLEHFHILENNPENKLGCLVAYYPNLIPDPRAPFPSTIEVLVHLAGEEVGVVKHSQLAGAEGKRRVVRKDLEKDHSGDQMADMAYPCYKYDTEPGFTEQDLDVYDGDSATLAWNRSLATVKKAFRLRFHINNEADFIPAYPHVVESPGEYPIVRHKMNDWLLHGSAEPTDLAEPKPAVRVVKGVEDGADIPLVERCGNMEEAAMS</sequence>
<keyword evidence="2" id="KW-1185">Reference proteome</keyword>